<dbReference type="InterPro" id="IPR001254">
    <property type="entry name" value="Trypsin_dom"/>
</dbReference>
<dbReference type="InterPro" id="IPR033116">
    <property type="entry name" value="TRYPSIN_SER"/>
</dbReference>
<evidence type="ECO:0000256" key="4">
    <source>
        <dbReference type="ARBA" id="ARBA00022729"/>
    </source>
</evidence>
<keyword evidence="4 14" id="KW-0732">Signal</keyword>
<evidence type="ECO:0000256" key="3">
    <source>
        <dbReference type="ARBA" id="ARBA00022670"/>
    </source>
</evidence>
<keyword evidence="5" id="KW-0430">Lectin</keyword>
<dbReference type="PRINTS" id="PR00722">
    <property type="entry name" value="CHYMOTRYPSIN"/>
</dbReference>
<keyword evidence="3 13" id="KW-0645">Protease</keyword>
<evidence type="ECO:0000256" key="8">
    <source>
        <dbReference type="ARBA" id="ARBA00022825"/>
    </source>
</evidence>
<dbReference type="InterPro" id="IPR018114">
    <property type="entry name" value="TRYPSIN_HIS"/>
</dbReference>
<feature type="domain" description="Peptidase S1" evidence="15">
    <location>
        <begin position="40"/>
        <end position="287"/>
    </location>
</feature>
<evidence type="ECO:0000256" key="14">
    <source>
        <dbReference type="SAM" id="SignalP"/>
    </source>
</evidence>
<evidence type="ECO:0000256" key="13">
    <source>
        <dbReference type="RuleBase" id="RU363034"/>
    </source>
</evidence>
<dbReference type="Gene3D" id="2.40.10.10">
    <property type="entry name" value="Trypsin-like serine proteases"/>
    <property type="match status" value="2"/>
</dbReference>
<name>A7UNU8_TYRPU</name>
<evidence type="ECO:0000256" key="11">
    <source>
        <dbReference type="ARBA" id="ARBA00052079"/>
    </source>
</evidence>
<dbReference type="AlphaFoldDB" id="A7UNU8"/>
<proteinExistence type="evidence at transcript level"/>
<sequence length="301" mass="32104">MKFFLWLPVLAVCFCSASAKVGNDPLCGTKGPPTNPDGRIVGGEVAEPHEYPWMASFQAYKPSEGRLTHNCGASILNDRWIITAAHCGVIMGGIRPTIVVGSYNLTSTGPLESARQSLSIEKFITHPNFSSSHDYLANDIALIRLATPIANLSTAPQLGSICVPEKAKNAGNEFVDSIATASGWGVTFSGSATPHDVLMKVFLPMVAVKECAEVFQTSEEDTKTMLCAFAKGKDTCQGDSGGPIALKIDQKWTVIGLTSFGRGCGGSTPGVYSRVALFSDWIWETIGQYENGNEENGNQSS</sequence>
<feature type="signal peptide" evidence="14">
    <location>
        <begin position="1"/>
        <end position="19"/>
    </location>
</feature>
<organism evidence="16">
    <name type="scientific">Tyrophagus putrescentiae</name>
    <name type="common">Mold mite</name>
    <name type="synonym">Acarus putrescentiae</name>
    <dbReference type="NCBI Taxonomy" id="59818"/>
    <lineage>
        <taxon>Eukaryota</taxon>
        <taxon>Metazoa</taxon>
        <taxon>Ecdysozoa</taxon>
        <taxon>Arthropoda</taxon>
        <taxon>Chelicerata</taxon>
        <taxon>Arachnida</taxon>
        <taxon>Acari</taxon>
        <taxon>Acariformes</taxon>
        <taxon>Sarcoptiformes</taxon>
        <taxon>Astigmata</taxon>
        <taxon>Acaroidea</taxon>
        <taxon>Acaridae</taxon>
        <taxon>Tyrophaginae</taxon>
        <taxon>Tyrophagus</taxon>
    </lineage>
</organism>
<dbReference type="SUPFAM" id="SSF50494">
    <property type="entry name" value="Trypsin-like serine proteases"/>
    <property type="match status" value="1"/>
</dbReference>
<keyword evidence="7" id="KW-0353">Hemolymph clotting</keyword>
<evidence type="ECO:0000256" key="12">
    <source>
        <dbReference type="ARBA" id="ARBA00066707"/>
    </source>
</evidence>
<dbReference type="PROSITE" id="PS00135">
    <property type="entry name" value="TRYPSIN_SER"/>
    <property type="match status" value="1"/>
</dbReference>
<protein>
    <recommendedName>
        <fullName evidence="12">limulus clotting factor C</fullName>
        <ecNumber evidence="12">3.4.21.84</ecNumber>
    </recommendedName>
</protein>
<dbReference type="GO" id="GO:0030246">
    <property type="term" value="F:carbohydrate binding"/>
    <property type="evidence" value="ECO:0007669"/>
    <property type="project" value="UniProtKB-KW"/>
</dbReference>
<evidence type="ECO:0000256" key="7">
    <source>
        <dbReference type="ARBA" id="ARBA00022820"/>
    </source>
</evidence>
<dbReference type="GO" id="GO:0004252">
    <property type="term" value="F:serine-type endopeptidase activity"/>
    <property type="evidence" value="ECO:0007669"/>
    <property type="project" value="InterPro"/>
</dbReference>
<keyword evidence="10" id="KW-1015">Disulfide bond</keyword>
<dbReference type="Pfam" id="PF00089">
    <property type="entry name" value="Trypsin"/>
    <property type="match status" value="1"/>
</dbReference>
<dbReference type="EMBL" id="EU093089">
    <property type="protein sequence ID" value="ABU50822.1"/>
    <property type="molecule type" value="mRNA"/>
</dbReference>
<dbReference type="InterPro" id="IPR009003">
    <property type="entry name" value="Peptidase_S1_PA"/>
</dbReference>
<dbReference type="PANTHER" id="PTHR24252:SF7">
    <property type="entry name" value="HYALIN"/>
    <property type="match status" value="1"/>
</dbReference>
<dbReference type="GO" id="GO:0042381">
    <property type="term" value="P:hemolymph coagulation"/>
    <property type="evidence" value="ECO:0007669"/>
    <property type="project" value="UniProtKB-KW"/>
</dbReference>
<evidence type="ECO:0000256" key="1">
    <source>
        <dbReference type="ARBA" id="ARBA00022536"/>
    </source>
</evidence>
<keyword evidence="2" id="KW-0768">Sushi</keyword>
<dbReference type="PROSITE" id="PS50240">
    <property type="entry name" value="TRYPSIN_DOM"/>
    <property type="match status" value="1"/>
</dbReference>
<keyword evidence="6 13" id="KW-0378">Hydrolase</keyword>
<accession>A7UNU8</accession>
<dbReference type="InterPro" id="IPR001314">
    <property type="entry name" value="Peptidase_S1A"/>
</dbReference>
<comment type="catalytic activity">
    <reaction evidence="11">
        <text>Selective cleavage of 103-Arg-|-Ser-104 and 124-Ile-|-Ile-125 bonds in Limulus clotting factor B to form activated factor B. Cleavage of -Pro-Arg-|-Xaa- bonds in synthetic substrates.</text>
        <dbReference type="EC" id="3.4.21.84"/>
    </reaction>
</comment>
<keyword evidence="1" id="KW-0245">EGF-like domain</keyword>
<evidence type="ECO:0000256" key="2">
    <source>
        <dbReference type="ARBA" id="ARBA00022659"/>
    </source>
</evidence>
<dbReference type="GO" id="GO:0007155">
    <property type="term" value="P:cell adhesion"/>
    <property type="evidence" value="ECO:0007669"/>
    <property type="project" value="UniProtKB-KW"/>
</dbReference>
<evidence type="ECO:0000313" key="16">
    <source>
        <dbReference type="EMBL" id="ABU50822.1"/>
    </source>
</evidence>
<dbReference type="CDD" id="cd00190">
    <property type="entry name" value="Tryp_SPc"/>
    <property type="match status" value="1"/>
</dbReference>
<dbReference type="SMART" id="SM00020">
    <property type="entry name" value="Tryp_SPc"/>
    <property type="match status" value="1"/>
</dbReference>
<keyword evidence="9" id="KW-0130">Cell adhesion</keyword>
<evidence type="ECO:0000256" key="9">
    <source>
        <dbReference type="ARBA" id="ARBA00022889"/>
    </source>
</evidence>
<evidence type="ECO:0000256" key="6">
    <source>
        <dbReference type="ARBA" id="ARBA00022801"/>
    </source>
</evidence>
<reference evidence="16" key="1">
    <citation type="submission" date="2007-08" db="EMBL/GenBank/DDBJ databases">
        <authorList>
            <person name="Ler C.L."/>
            <person name="Ramjan S.F.R."/>
            <person name="Chew F.T."/>
        </authorList>
    </citation>
    <scope>NUCLEOTIDE SEQUENCE</scope>
</reference>
<feature type="chain" id="PRO_5002713772" description="limulus clotting factor C" evidence="14">
    <location>
        <begin position="20"/>
        <end position="301"/>
    </location>
</feature>
<evidence type="ECO:0000256" key="10">
    <source>
        <dbReference type="ARBA" id="ARBA00023157"/>
    </source>
</evidence>
<dbReference type="InterPro" id="IPR043504">
    <property type="entry name" value="Peptidase_S1_PA_chymotrypsin"/>
</dbReference>
<evidence type="ECO:0000259" key="15">
    <source>
        <dbReference type="PROSITE" id="PS50240"/>
    </source>
</evidence>
<dbReference type="PROSITE" id="PS00134">
    <property type="entry name" value="TRYPSIN_HIS"/>
    <property type="match status" value="1"/>
</dbReference>
<dbReference type="EC" id="3.4.21.84" evidence="12"/>
<evidence type="ECO:0000256" key="5">
    <source>
        <dbReference type="ARBA" id="ARBA00022734"/>
    </source>
</evidence>
<dbReference type="GO" id="GO:0006508">
    <property type="term" value="P:proteolysis"/>
    <property type="evidence" value="ECO:0007669"/>
    <property type="project" value="UniProtKB-KW"/>
</dbReference>
<dbReference type="FunFam" id="2.40.10.10:FF:000120">
    <property type="entry name" value="Putative serine protease"/>
    <property type="match status" value="1"/>
</dbReference>
<keyword evidence="8 13" id="KW-0720">Serine protease</keyword>
<dbReference type="PANTHER" id="PTHR24252">
    <property type="entry name" value="ACROSIN-RELATED"/>
    <property type="match status" value="1"/>
</dbReference>